<keyword evidence="2" id="KW-1185">Reference proteome</keyword>
<evidence type="ECO:0000313" key="1">
    <source>
        <dbReference type="EMBL" id="KAJ0027630.1"/>
    </source>
</evidence>
<comment type="caution">
    <text evidence="1">The sequence shown here is derived from an EMBL/GenBank/DDBJ whole genome shotgun (WGS) entry which is preliminary data.</text>
</comment>
<organism evidence="1 2">
    <name type="scientific">Pistacia integerrima</name>
    <dbReference type="NCBI Taxonomy" id="434235"/>
    <lineage>
        <taxon>Eukaryota</taxon>
        <taxon>Viridiplantae</taxon>
        <taxon>Streptophyta</taxon>
        <taxon>Embryophyta</taxon>
        <taxon>Tracheophyta</taxon>
        <taxon>Spermatophyta</taxon>
        <taxon>Magnoliopsida</taxon>
        <taxon>eudicotyledons</taxon>
        <taxon>Gunneridae</taxon>
        <taxon>Pentapetalae</taxon>
        <taxon>rosids</taxon>
        <taxon>malvids</taxon>
        <taxon>Sapindales</taxon>
        <taxon>Anacardiaceae</taxon>
        <taxon>Pistacia</taxon>
    </lineage>
</organism>
<proteinExistence type="predicted"/>
<name>A0ACC0Y0J6_9ROSI</name>
<sequence length="442" mass="49692">MKGMLIYNIYRTLTYSVSPLVYLHLRWRKFRGLGHPRRWPERLGHPSVARPTGPLLWFHAVSLGEGMAAIPVIKHCHRLRPDLTILMTTATYSALCEFVHVKMGKMQGNVGRSYAFLGYWKPNAIIIIESELWPNLIMGASKHGIALALLNARVSTKSLIQWSRPLLLPLISLLLSKFSLIVPLSTSQAIRFQLLQAPPSIINFSGDLKYAVHEYDDSEEYMGSIEDLKGLLDNRQVWMASSIHRGEEKVMLEVHKVLVRMIPNIVTIIVPRHPQHGKEIAHILMHLGLAQELQKEGQIVALRSRHEMLTPRTNVYVVDTLGELRQLYRITPIAVIGGSFFPGLAGHNISEAAAAGCAVLTGHHIGHYSNMVLEMQRVNPMSVFQVSGKLELEEALKELFSDARLLEARRVAAKQAFCALSSGIIANVWNLLNFHIFRQALD</sequence>
<evidence type="ECO:0000313" key="2">
    <source>
        <dbReference type="Proteomes" id="UP001163603"/>
    </source>
</evidence>
<gene>
    <name evidence="1" type="ORF">Pint_35837</name>
</gene>
<protein>
    <submittedName>
        <fullName evidence="1">Uncharacterized protein</fullName>
    </submittedName>
</protein>
<dbReference type="Proteomes" id="UP001163603">
    <property type="component" value="Chromosome 9"/>
</dbReference>
<dbReference type="EMBL" id="CM047744">
    <property type="protein sequence ID" value="KAJ0027630.1"/>
    <property type="molecule type" value="Genomic_DNA"/>
</dbReference>
<reference evidence="2" key="1">
    <citation type="journal article" date="2023" name="G3 (Bethesda)">
        <title>Genome assembly and association tests identify interacting loci associated with vigor, precocity, and sex in interspecific pistachio rootstocks.</title>
        <authorList>
            <person name="Palmer W."/>
            <person name="Jacygrad E."/>
            <person name="Sagayaradj S."/>
            <person name="Cavanaugh K."/>
            <person name="Han R."/>
            <person name="Bertier L."/>
            <person name="Beede B."/>
            <person name="Kafkas S."/>
            <person name="Golino D."/>
            <person name="Preece J."/>
            <person name="Michelmore R."/>
        </authorList>
    </citation>
    <scope>NUCLEOTIDE SEQUENCE [LARGE SCALE GENOMIC DNA]</scope>
</reference>
<accession>A0ACC0Y0J6</accession>